<sequence>MSIADNWQRLQERANAAAVRAGRRPEEVAILPVSKTFSAAVVREAYDGGLRSFGENYIQEALAKMDELPADVEWHMVGHLQSNKARQAVGRFALIHSLDSLHLAEELDKQAAKRGLRQGVLLQVNIADEDSKFGFEPAHTADAAAEIAELEHLDVRGLMTIGPAVHEPEDIRWVFRELRGLRDKVQAQLPGLVLRELSMGMTGDFETAIEEGATLIRVGRAIFGERHSG</sequence>
<dbReference type="FunFam" id="3.20.20.10:FF:000018">
    <property type="entry name" value="Pyridoxal phosphate homeostasis protein"/>
    <property type="match status" value="1"/>
</dbReference>
<dbReference type="EMBL" id="KT342855">
    <property type="protein sequence ID" value="ALG05234.1"/>
    <property type="molecule type" value="Genomic_DNA"/>
</dbReference>
<evidence type="ECO:0000313" key="6">
    <source>
        <dbReference type="EMBL" id="ALG05234.1"/>
    </source>
</evidence>
<dbReference type="Gene3D" id="3.20.20.10">
    <property type="entry name" value="Alanine racemase"/>
    <property type="match status" value="1"/>
</dbReference>
<dbReference type="HAMAP" id="MF_02087">
    <property type="entry name" value="PLP_homeostasis"/>
    <property type="match status" value="1"/>
</dbReference>
<dbReference type="PIRSF" id="PIRSF004848">
    <property type="entry name" value="YBL036c_PLPDEIII"/>
    <property type="match status" value="1"/>
</dbReference>
<dbReference type="PANTHER" id="PTHR10146:SF14">
    <property type="entry name" value="PYRIDOXAL PHOSPHATE HOMEOSTASIS PROTEIN"/>
    <property type="match status" value="1"/>
</dbReference>
<gene>
    <name evidence="6" type="ORF">5E7_013</name>
</gene>
<evidence type="ECO:0000256" key="2">
    <source>
        <dbReference type="HAMAP-Rule" id="MF_02087"/>
    </source>
</evidence>
<name>A0A0N9HMV2_9BACT</name>
<comment type="function">
    <text evidence="2">Pyridoxal 5'-phosphate (PLP)-binding protein, which is involved in PLP homeostasis.</text>
</comment>
<dbReference type="InterPro" id="IPR011078">
    <property type="entry name" value="PyrdxlP_homeostasis"/>
</dbReference>
<accession>A0A0N9HMV2</accession>
<evidence type="ECO:0000256" key="1">
    <source>
        <dbReference type="ARBA" id="ARBA00022898"/>
    </source>
</evidence>
<evidence type="ECO:0000259" key="5">
    <source>
        <dbReference type="Pfam" id="PF01168"/>
    </source>
</evidence>
<dbReference type="SUPFAM" id="SSF51419">
    <property type="entry name" value="PLP-binding barrel"/>
    <property type="match status" value="1"/>
</dbReference>
<feature type="modified residue" description="N6-(pyridoxal phosphate)lysine" evidence="2 3">
    <location>
        <position position="35"/>
    </location>
</feature>
<comment type="similarity">
    <text evidence="2 4">Belongs to the pyridoxal phosphate-binding protein YggS/PROSC family.</text>
</comment>
<dbReference type="GO" id="GO:0030170">
    <property type="term" value="F:pyridoxal phosphate binding"/>
    <property type="evidence" value="ECO:0007669"/>
    <property type="project" value="UniProtKB-UniRule"/>
</dbReference>
<dbReference type="Pfam" id="PF01168">
    <property type="entry name" value="Ala_racemase_N"/>
    <property type="match status" value="1"/>
</dbReference>
<dbReference type="NCBIfam" id="TIGR00044">
    <property type="entry name" value="YggS family pyridoxal phosphate-dependent enzyme"/>
    <property type="match status" value="1"/>
</dbReference>
<dbReference type="CDD" id="cd00635">
    <property type="entry name" value="PLPDE_III_YBL036c_like"/>
    <property type="match status" value="1"/>
</dbReference>
<proteinExistence type="inferred from homology"/>
<dbReference type="PANTHER" id="PTHR10146">
    <property type="entry name" value="PROLINE SYNTHETASE CO-TRANSCRIBED BACTERIAL HOMOLOG PROTEIN"/>
    <property type="match status" value="1"/>
</dbReference>
<dbReference type="InterPro" id="IPR001608">
    <property type="entry name" value="Ala_racemase_N"/>
</dbReference>
<feature type="domain" description="Alanine racemase N-terminal" evidence="5">
    <location>
        <begin position="13"/>
        <end position="226"/>
    </location>
</feature>
<organism evidence="6">
    <name type="scientific">uncultured bacterium 5E7</name>
    <dbReference type="NCBI Taxonomy" id="1701324"/>
    <lineage>
        <taxon>Bacteria</taxon>
        <taxon>environmental samples</taxon>
    </lineage>
</organism>
<dbReference type="AlphaFoldDB" id="A0A0N9HMV2"/>
<dbReference type="InterPro" id="IPR029066">
    <property type="entry name" value="PLP-binding_barrel"/>
</dbReference>
<keyword evidence="1 2" id="KW-0663">Pyridoxal phosphate</keyword>
<evidence type="ECO:0000256" key="3">
    <source>
        <dbReference type="PIRSR" id="PIRSR004848-1"/>
    </source>
</evidence>
<protein>
    <recommendedName>
        <fullName evidence="2">Pyridoxal phosphate homeostasis protein</fullName>
        <shortName evidence="2">PLP homeostasis protein</shortName>
    </recommendedName>
</protein>
<reference evidence="6" key="1">
    <citation type="submission" date="2016-04" db="EMBL/GenBank/DDBJ databases">
        <title>Exploring the genomic information of specific uncultured soil bacteria through a new metagenomic library-based strategy.</title>
        <authorList>
            <person name="Liu Y."/>
            <person name="Zhang R."/>
        </authorList>
    </citation>
    <scope>NUCLEOTIDE SEQUENCE</scope>
</reference>
<evidence type="ECO:0000256" key="4">
    <source>
        <dbReference type="RuleBase" id="RU004514"/>
    </source>
</evidence>
<comment type="cofactor">
    <cofactor evidence="3">
        <name>pyridoxal 5'-phosphate</name>
        <dbReference type="ChEBI" id="CHEBI:597326"/>
    </cofactor>
</comment>